<gene>
    <name evidence="2" type="ORF">K493DRAFT_340794</name>
</gene>
<feature type="compositionally biased region" description="Polar residues" evidence="1">
    <location>
        <begin position="512"/>
        <end position="531"/>
    </location>
</feature>
<feature type="region of interest" description="Disordered" evidence="1">
    <location>
        <begin position="1"/>
        <end position="110"/>
    </location>
</feature>
<evidence type="ECO:0000313" key="3">
    <source>
        <dbReference type="Proteomes" id="UP000193498"/>
    </source>
</evidence>
<feature type="compositionally biased region" description="Polar residues" evidence="1">
    <location>
        <begin position="289"/>
        <end position="322"/>
    </location>
</feature>
<comment type="caution">
    <text evidence="2">The sequence shown here is derived from an EMBL/GenBank/DDBJ whole genome shotgun (WGS) entry which is preliminary data.</text>
</comment>
<accession>A0A1Y1XTX9</accession>
<feature type="compositionally biased region" description="Polar residues" evidence="1">
    <location>
        <begin position="69"/>
        <end position="78"/>
    </location>
</feature>
<feature type="region of interest" description="Disordered" evidence="1">
    <location>
        <begin position="512"/>
        <end position="535"/>
    </location>
</feature>
<feature type="compositionally biased region" description="Polar residues" evidence="1">
    <location>
        <begin position="36"/>
        <end position="57"/>
    </location>
</feature>
<feature type="region of interest" description="Disordered" evidence="1">
    <location>
        <begin position="559"/>
        <end position="674"/>
    </location>
</feature>
<evidence type="ECO:0000313" key="2">
    <source>
        <dbReference type="EMBL" id="ORX89209.1"/>
    </source>
</evidence>
<feature type="compositionally biased region" description="Polar residues" evidence="1">
    <location>
        <begin position="559"/>
        <end position="583"/>
    </location>
</feature>
<feature type="compositionally biased region" description="Basic and acidic residues" evidence="1">
    <location>
        <begin position="384"/>
        <end position="398"/>
    </location>
</feature>
<protein>
    <recommendedName>
        <fullName evidence="4">CsbD-like domain-containing protein</fullName>
    </recommendedName>
</protein>
<keyword evidence="3" id="KW-1185">Reference proteome</keyword>
<evidence type="ECO:0008006" key="4">
    <source>
        <dbReference type="Google" id="ProtNLM"/>
    </source>
</evidence>
<proteinExistence type="predicted"/>
<reference evidence="2 3" key="1">
    <citation type="submission" date="2016-07" db="EMBL/GenBank/DDBJ databases">
        <title>Pervasive Adenine N6-methylation of Active Genes in Fungi.</title>
        <authorList>
            <consortium name="DOE Joint Genome Institute"/>
            <person name="Mondo S.J."/>
            <person name="Dannebaum R.O."/>
            <person name="Kuo R.C."/>
            <person name="Labutti K."/>
            <person name="Haridas S."/>
            <person name="Kuo A."/>
            <person name="Salamov A."/>
            <person name="Ahrendt S.R."/>
            <person name="Lipzen A."/>
            <person name="Sullivan W."/>
            <person name="Andreopoulos W.B."/>
            <person name="Clum A."/>
            <person name="Lindquist E."/>
            <person name="Daum C."/>
            <person name="Ramamoorthy G.K."/>
            <person name="Gryganskyi A."/>
            <person name="Culley D."/>
            <person name="Magnuson J.K."/>
            <person name="James T.Y."/>
            <person name="O'Malley M.A."/>
            <person name="Stajich J.E."/>
            <person name="Spatafora J.W."/>
            <person name="Visel A."/>
            <person name="Grigoriev I.V."/>
        </authorList>
    </citation>
    <scope>NUCLEOTIDE SEQUENCE [LARGE SCALE GENOMIC DNA]</scope>
    <source>
        <strain evidence="2 3">CBS 931.73</strain>
    </source>
</reference>
<feature type="compositionally biased region" description="Polar residues" evidence="1">
    <location>
        <begin position="607"/>
        <end position="633"/>
    </location>
</feature>
<feature type="compositionally biased region" description="Basic and acidic residues" evidence="1">
    <location>
        <begin position="344"/>
        <end position="355"/>
    </location>
</feature>
<dbReference type="AlphaFoldDB" id="A0A1Y1XTX9"/>
<feature type="compositionally biased region" description="Polar residues" evidence="1">
    <location>
        <begin position="16"/>
        <end position="29"/>
    </location>
</feature>
<evidence type="ECO:0000256" key="1">
    <source>
        <dbReference type="SAM" id="MobiDB-lite"/>
    </source>
</evidence>
<feature type="compositionally biased region" description="Polar residues" evidence="1">
    <location>
        <begin position="652"/>
        <end position="665"/>
    </location>
</feature>
<feature type="compositionally biased region" description="Polar residues" evidence="1">
    <location>
        <begin position="365"/>
        <end position="377"/>
    </location>
</feature>
<dbReference type="EMBL" id="MCFE01000466">
    <property type="protein sequence ID" value="ORX89209.1"/>
    <property type="molecule type" value="Genomic_DNA"/>
</dbReference>
<sequence>MNNFESTRPSDDRSQDFQSNPISSGSVQQRAVDPSFVNTTELRDNTQNFEKPSQRTPAHNILPGHDNSKSLASEQDSFVNIPGSFPGEHLSTQDQNLTDHHRTHQANPGVAPALRTVENTIGADIGTNNQYAKNTNDIGLHDRTGPTGRVDPDVLTSLKDTRDTIGADITRNNGKEGTGLYSGVTGSTVNPGESIGQGKLFSDSDRHIDSGLFDKHDTSFGDGKYHGQYGQHTNPGSLHTSASRDINSGNQDVSQLIHDIHRISLDPKSTQNTDNHQSTVPRADDDISTRTLHNAPMTTSPIGSGFSGQEDSSHHLNTFNTRTSDRPSEFEPQGRSTSGLGAGIDDKINEYKRDISNPAEHTNVKSELSGSAISGTHSGVAKDLSSHPSRDLSNDHRGAKPHYGEVATEEVLGHSFGNSPHNPNLRGNTLAGSSAITDVTGHAHSNKPIDTNLNQDGHQLTTDEVLTDSFGNPPHNTILEDMKLAESNEITDITGSKQHSDRNTSHVANRAVDNTFNPTNPQSAVPSTTPGVLNVAHSHDDELAPSLISSKVDPAQVDTQLASTGHSQSTYPQGGASTTGTTDHLNRDLHSTTSPISDVGVKDGSRASGTHDNLSSIRPTENAASSLPASTARSTENTTSSIPTSTTTNLSHNDNGLSDATNNTPIHRDESTNAETGTASALGSMIMGKIKEVAGSILGNEQMKEEGGAKHDEAKNDLHEARNMHSNE</sequence>
<dbReference type="InParanoid" id="A0A1Y1XTX9"/>
<feature type="region of interest" description="Disordered" evidence="1">
    <location>
        <begin position="265"/>
        <end position="400"/>
    </location>
</feature>
<feature type="region of interest" description="Disordered" evidence="1">
    <location>
        <begin position="703"/>
        <end position="728"/>
    </location>
</feature>
<dbReference type="Proteomes" id="UP000193498">
    <property type="component" value="Unassembled WGS sequence"/>
</dbReference>
<feature type="compositionally biased region" description="Polar residues" evidence="1">
    <location>
        <begin position="267"/>
        <end position="280"/>
    </location>
</feature>
<name>A0A1Y1XTX9_9FUNG</name>
<feature type="compositionally biased region" description="Low complexity" evidence="1">
    <location>
        <begin position="634"/>
        <end position="651"/>
    </location>
</feature>
<organism evidence="2 3">
    <name type="scientific">Basidiobolus meristosporus CBS 931.73</name>
    <dbReference type="NCBI Taxonomy" id="1314790"/>
    <lineage>
        <taxon>Eukaryota</taxon>
        <taxon>Fungi</taxon>
        <taxon>Fungi incertae sedis</taxon>
        <taxon>Zoopagomycota</taxon>
        <taxon>Entomophthoromycotina</taxon>
        <taxon>Basidiobolomycetes</taxon>
        <taxon>Basidiobolales</taxon>
        <taxon>Basidiobolaceae</taxon>
        <taxon>Basidiobolus</taxon>
    </lineage>
</organism>